<feature type="region of interest" description="Disordered" evidence="1">
    <location>
        <begin position="1"/>
        <end position="76"/>
    </location>
</feature>
<comment type="caution">
    <text evidence="2">The sequence shown here is derived from an EMBL/GenBank/DDBJ whole genome shotgun (WGS) entry which is preliminary data.</text>
</comment>
<evidence type="ECO:0000313" key="2">
    <source>
        <dbReference type="EMBL" id="GMF61017.1"/>
    </source>
</evidence>
<sequence length="76" mass="7763">MVSRQSCPEPSPYGHASEISPATATGARGTGGHETVSEATAQQPVEVTQTAVIAGGEGLTAQSGANGKRMRRRPKT</sequence>
<accession>A0A9W6YE84</accession>
<dbReference type="AlphaFoldDB" id="A0A9W6YE84"/>
<name>A0A9W6YE84_9STRA</name>
<protein>
    <submittedName>
        <fullName evidence="2">Unnamed protein product</fullName>
    </submittedName>
</protein>
<proteinExistence type="predicted"/>
<feature type="compositionally biased region" description="Polar residues" evidence="1">
    <location>
        <begin position="37"/>
        <end position="51"/>
    </location>
</feature>
<organism evidence="2 3">
    <name type="scientific">Phytophthora fragariaefolia</name>
    <dbReference type="NCBI Taxonomy" id="1490495"/>
    <lineage>
        <taxon>Eukaryota</taxon>
        <taxon>Sar</taxon>
        <taxon>Stramenopiles</taxon>
        <taxon>Oomycota</taxon>
        <taxon>Peronosporomycetes</taxon>
        <taxon>Peronosporales</taxon>
        <taxon>Peronosporaceae</taxon>
        <taxon>Phytophthora</taxon>
    </lineage>
</organism>
<dbReference type="Proteomes" id="UP001165121">
    <property type="component" value="Unassembled WGS sequence"/>
</dbReference>
<keyword evidence="3" id="KW-1185">Reference proteome</keyword>
<evidence type="ECO:0000256" key="1">
    <source>
        <dbReference type="SAM" id="MobiDB-lite"/>
    </source>
</evidence>
<reference evidence="2" key="1">
    <citation type="submission" date="2023-04" db="EMBL/GenBank/DDBJ databases">
        <title>Phytophthora fragariaefolia NBRC 109709.</title>
        <authorList>
            <person name="Ichikawa N."/>
            <person name="Sato H."/>
            <person name="Tonouchi N."/>
        </authorList>
    </citation>
    <scope>NUCLEOTIDE SEQUENCE</scope>
    <source>
        <strain evidence="2">NBRC 109709</strain>
    </source>
</reference>
<evidence type="ECO:0000313" key="3">
    <source>
        <dbReference type="Proteomes" id="UP001165121"/>
    </source>
</evidence>
<gene>
    <name evidence="2" type="ORF">Pfra01_002655000</name>
</gene>
<dbReference type="EMBL" id="BSXT01005615">
    <property type="protein sequence ID" value="GMF61017.1"/>
    <property type="molecule type" value="Genomic_DNA"/>
</dbReference>
<dbReference type="OrthoDB" id="10518390at2759"/>